<dbReference type="GO" id="GO:0008168">
    <property type="term" value="F:methyltransferase activity"/>
    <property type="evidence" value="ECO:0007669"/>
    <property type="project" value="UniProtKB-KW"/>
</dbReference>
<accession>A0A939QJ14</accession>
<dbReference type="EMBL" id="JAGFOA010000003">
    <property type="protein sequence ID" value="MBO3663802.1"/>
    <property type="molecule type" value="Genomic_DNA"/>
</dbReference>
<reference evidence="2" key="1">
    <citation type="submission" date="2021-03" db="EMBL/GenBank/DDBJ databases">
        <title>Microbacterium sp. nov., a novel actinobacterium isolated from cow dung.</title>
        <authorList>
            <person name="Zhang L."/>
        </authorList>
    </citation>
    <scope>NUCLEOTIDE SEQUENCE</scope>
    <source>
        <strain evidence="2">NEAU-LLB</strain>
    </source>
</reference>
<keyword evidence="3" id="KW-1185">Reference proteome</keyword>
<organism evidence="2 3">
    <name type="scientific">Microbacterium stercoris</name>
    <dbReference type="NCBI Taxonomy" id="2820289"/>
    <lineage>
        <taxon>Bacteria</taxon>
        <taxon>Bacillati</taxon>
        <taxon>Actinomycetota</taxon>
        <taxon>Actinomycetes</taxon>
        <taxon>Micrococcales</taxon>
        <taxon>Microbacteriaceae</taxon>
        <taxon>Microbacterium</taxon>
    </lineage>
</organism>
<name>A0A939QJ14_9MICO</name>
<dbReference type="Proteomes" id="UP000680132">
    <property type="component" value="Unassembled WGS sequence"/>
</dbReference>
<feature type="signal peptide" evidence="1">
    <location>
        <begin position="1"/>
        <end position="18"/>
    </location>
</feature>
<evidence type="ECO:0000313" key="3">
    <source>
        <dbReference type="Proteomes" id="UP000680132"/>
    </source>
</evidence>
<evidence type="ECO:0000313" key="2">
    <source>
        <dbReference type="EMBL" id="MBO3663802.1"/>
    </source>
</evidence>
<proteinExistence type="predicted"/>
<dbReference type="AlphaFoldDB" id="A0A939QJ14"/>
<dbReference type="RefSeq" id="WP_208503246.1">
    <property type="nucleotide sequence ID" value="NZ_JAGFOA010000003.1"/>
</dbReference>
<keyword evidence="2" id="KW-0808">Transferase</keyword>
<keyword evidence="2" id="KW-0489">Methyltransferase</keyword>
<dbReference type="PROSITE" id="PS51257">
    <property type="entry name" value="PROKAR_LIPOPROTEIN"/>
    <property type="match status" value="1"/>
</dbReference>
<evidence type="ECO:0000256" key="1">
    <source>
        <dbReference type="SAM" id="SignalP"/>
    </source>
</evidence>
<feature type="chain" id="PRO_5039479998" evidence="1">
    <location>
        <begin position="19"/>
        <end position="181"/>
    </location>
</feature>
<gene>
    <name evidence="2" type="ORF">J5V96_09775</name>
</gene>
<keyword evidence="1" id="KW-0732">Signal</keyword>
<protein>
    <submittedName>
        <fullName evidence="2">DNA modification methylase</fullName>
    </submittedName>
</protein>
<sequence length="181" mass="18232">MNSRILASLALGATAALALTGCAGITHQATTIPYSPSDGVNVEAPESGAAPIIVRNAVIIADAHGTDGNLAAAVVNTSDEDAELSLEWGDGQTATLDLEAGEALSLGAGSQDPILLEGINSEAGSTLPVYFQSGDVEGVLAEVPVLNGCLAHFKDLVPGGYDEADCEHLAPVEGDEEEGGH</sequence>
<dbReference type="GO" id="GO:0032259">
    <property type="term" value="P:methylation"/>
    <property type="evidence" value="ECO:0007669"/>
    <property type="project" value="UniProtKB-KW"/>
</dbReference>
<comment type="caution">
    <text evidence="2">The sequence shown here is derived from an EMBL/GenBank/DDBJ whole genome shotgun (WGS) entry which is preliminary data.</text>
</comment>